<evidence type="ECO:0008006" key="4">
    <source>
        <dbReference type="Google" id="ProtNLM"/>
    </source>
</evidence>
<evidence type="ECO:0000256" key="1">
    <source>
        <dbReference type="SAM" id="MobiDB-lite"/>
    </source>
</evidence>
<dbReference type="EMBL" id="JBDIME010000016">
    <property type="protein sequence ID" value="MEN2791289.1"/>
    <property type="molecule type" value="Genomic_DNA"/>
</dbReference>
<dbReference type="InterPro" id="IPR011042">
    <property type="entry name" value="6-blade_b-propeller_TolB-like"/>
</dbReference>
<reference evidence="2 3" key="1">
    <citation type="submission" date="2024-05" db="EMBL/GenBank/DDBJ databases">
        <authorList>
            <person name="Liu Q."/>
            <person name="Xin Y.-H."/>
        </authorList>
    </citation>
    <scope>NUCLEOTIDE SEQUENCE [LARGE SCALE GENOMIC DNA]</scope>
    <source>
        <strain evidence="2 3">CGMCC 1.10181</strain>
    </source>
</reference>
<gene>
    <name evidence="2" type="ORF">ABC974_16765</name>
</gene>
<protein>
    <recommendedName>
        <fullName evidence="4">SMP-30/Gluconolactonase/LRE-like region domain-containing protein</fullName>
    </recommendedName>
</protein>
<dbReference type="Gene3D" id="2.120.10.30">
    <property type="entry name" value="TolB, C-terminal domain"/>
    <property type="match status" value="1"/>
</dbReference>
<keyword evidence="3" id="KW-1185">Reference proteome</keyword>
<dbReference type="RefSeq" id="WP_343892455.1">
    <property type="nucleotide sequence ID" value="NZ_BAAAEH010000059.1"/>
</dbReference>
<organism evidence="2 3">
    <name type="scientific">Sphingomonas oligophenolica</name>
    <dbReference type="NCBI Taxonomy" id="301154"/>
    <lineage>
        <taxon>Bacteria</taxon>
        <taxon>Pseudomonadati</taxon>
        <taxon>Pseudomonadota</taxon>
        <taxon>Alphaproteobacteria</taxon>
        <taxon>Sphingomonadales</taxon>
        <taxon>Sphingomonadaceae</taxon>
        <taxon>Sphingomonas</taxon>
    </lineage>
</organism>
<sequence length="362" mass="37680">MFAATGSPVQARSEAAAPAESAPTDACGPVDGLKFVCGLKKPEDLVRVPDTKWLIASGVAPGARLSLVDTTEKVTKPLFTGGPAQIRPDTALYPHCPGPPDAAGFAPHGLALRPGTAPGLYRLYVVSHLALEGIQVFALDARGAEPSVTWTGCVPFPKGMVGNAVTALHDGTILATIRGDIAFKGPKASSSGITVGAVASWTPGDAGFRQIPGTQMFGPNGIEASLDEKEFYVVSVDSGSVLIYSRAHPGKPVRQSAAPLTSLDNIHWEDGHLIAAGKMADEPACGGTRQQVVNSGQGIHDCIRGYAAVELNPVSMQWRVIAYAEPNPAFDGVATAVPVGNTLWLSSFLNDRVGYRPLPGTK</sequence>
<feature type="compositionally biased region" description="Low complexity" evidence="1">
    <location>
        <begin position="13"/>
        <end position="23"/>
    </location>
</feature>
<name>A0ABU9Y662_9SPHN</name>
<evidence type="ECO:0000313" key="2">
    <source>
        <dbReference type="EMBL" id="MEN2791289.1"/>
    </source>
</evidence>
<accession>A0ABU9Y662</accession>
<feature type="region of interest" description="Disordered" evidence="1">
    <location>
        <begin position="1"/>
        <end position="24"/>
    </location>
</feature>
<proteinExistence type="predicted"/>
<dbReference type="SUPFAM" id="SSF63829">
    <property type="entry name" value="Calcium-dependent phosphotriesterase"/>
    <property type="match status" value="1"/>
</dbReference>
<comment type="caution">
    <text evidence="2">The sequence shown here is derived from an EMBL/GenBank/DDBJ whole genome shotgun (WGS) entry which is preliminary data.</text>
</comment>
<evidence type="ECO:0000313" key="3">
    <source>
        <dbReference type="Proteomes" id="UP001419910"/>
    </source>
</evidence>
<dbReference type="Proteomes" id="UP001419910">
    <property type="component" value="Unassembled WGS sequence"/>
</dbReference>